<proteinExistence type="predicted"/>
<reference evidence="2 3" key="2">
    <citation type="submission" date="2020-06" db="EMBL/GenBank/DDBJ databases">
        <title>Ramlibacter rhizophilus sp. nov., isolated from rhizosphere soil of national flower Mugunghwa from South Korea.</title>
        <authorList>
            <person name="Zheng-Fei Y."/>
            <person name="Huan T."/>
        </authorList>
    </citation>
    <scope>NUCLEOTIDE SEQUENCE [LARGE SCALE GENOMIC DNA]</scope>
    <source>
        <strain evidence="2 3">B156</strain>
    </source>
</reference>
<name>A0A849K362_9BURK</name>
<comment type="caution">
    <text evidence="2">The sequence shown here is derived from an EMBL/GenBank/DDBJ whole genome shotgun (WGS) entry which is preliminary data.</text>
</comment>
<sequence>MARGIAAELMMHCPLADADDAAAFESCRQGLAGEGVLHSHLPNRVLWGHHGSTSAALRQGGMTQLAPEVWTQLYAPLFMFNGNHQVEWVGAENQFVIRLEAGFRNRLAPGQFPHPFWHDPAQWAAYQHTNGVLLWVQPQTGRIHVAQFTEQAPRRCCSRWRPWRAASTASGCGPMPAAARNPRWRSSTRSIARRTPTCARSTGSTATCRCTCARRNAAAATCPATPRARSGW</sequence>
<gene>
    <name evidence="2" type="ORF">HK415_06710</name>
</gene>
<keyword evidence="3" id="KW-1185">Reference proteome</keyword>
<feature type="region of interest" description="Disordered" evidence="1">
    <location>
        <begin position="171"/>
        <end position="196"/>
    </location>
</feature>
<evidence type="ECO:0000256" key="1">
    <source>
        <dbReference type="SAM" id="MobiDB-lite"/>
    </source>
</evidence>
<protein>
    <submittedName>
        <fullName evidence="2">Uncharacterized protein</fullName>
    </submittedName>
</protein>
<organism evidence="2 3">
    <name type="scientific">Ramlibacter montanisoli</name>
    <dbReference type="NCBI Taxonomy" id="2732512"/>
    <lineage>
        <taxon>Bacteria</taxon>
        <taxon>Pseudomonadati</taxon>
        <taxon>Pseudomonadota</taxon>
        <taxon>Betaproteobacteria</taxon>
        <taxon>Burkholderiales</taxon>
        <taxon>Comamonadaceae</taxon>
        <taxon>Ramlibacter</taxon>
    </lineage>
</organism>
<reference evidence="2 3" key="1">
    <citation type="submission" date="2020-05" db="EMBL/GenBank/DDBJ databases">
        <authorList>
            <person name="Khan S.A."/>
            <person name="Jeon C.O."/>
            <person name="Chun B.H."/>
        </authorList>
    </citation>
    <scope>NUCLEOTIDE SEQUENCE [LARGE SCALE GENOMIC DNA]</scope>
    <source>
        <strain evidence="2 3">B156</strain>
    </source>
</reference>
<dbReference type="Proteomes" id="UP000552954">
    <property type="component" value="Unassembled WGS sequence"/>
</dbReference>
<dbReference type="AlphaFoldDB" id="A0A849K362"/>
<evidence type="ECO:0000313" key="2">
    <source>
        <dbReference type="EMBL" id="NNU42918.1"/>
    </source>
</evidence>
<accession>A0A849K362</accession>
<dbReference type="EMBL" id="JABFCS010000001">
    <property type="protein sequence ID" value="NNU42918.1"/>
    <property type="molecule type" value="Genomic_DNA"/>
</dbReference>
<evidence type="ECO:0000313" key="3">
    <source>
        <dbReference type="Proteomes" id="UP000552954"/>
    </source>
</evidence>
<dbReference type="RefSeq" id="WP_171557547.1">
    <property type="nucleotide sequence ID" value="NZ_JABFCS010000001.1"/>
</dbReference>